<evidence type="ECO:0000256" key="2">
    <source>
        <dbReference type="ARBA" id="ARBA00007261"/>
    </source>
</evidence>
<feature type="domain" description="Peptidase M16 C-terminal" evidence="7">
    <location>
        <begin position="187"/>
        <end position="369"/>
    </location>
</feature>
<keyword evidence="5" id="KW-0732">Signal</keyword>
<comment type="similarity">
    <text evidence="2 4">Belongs to the peptidase M16 family.</text>
</comment>
<dbReference type="InterPro" id="IPR011765">
    <property type="entry name" value="Pept_M16_N"/>
</dbReference>
<dbReference type="PANTHER" id="PTHR11851:SF49">
    <property type="entry name" value="MITOCHONDRIAL-PROCESSING PEPTIDASE SUBUNIT ALPHA"/>
    <property type="match status" value="1"/>
</dbReference>
<dbReference type="InterPro" id="IPR011249">
    <property type="entry name" value="Metalloenz_LuxS/M16"/>
</dbReference>
<gene>
    <name evidence="8" type="ORF">AUP43_17390</name>
</gene>
<keyword evidence="8" id="KW-0645">Protease</keyword>
<organism evidence="8 9">
    <name type="scientific">Oceanibaculum pacificum</name>
    <dbReference type="NCBI Taxonomy" id="580166"/>
    <lineage>
        <taxon>Bacteria</taxon>
        <taxon>Pseudomonadati</taxon>
        <taxon>Pseudomonadota</taxon>
        <taxon>Alphaproteobacteria</taxon>
        <taxon>Rhodospirillales</taxon>
        <taxon>Oceanibaculaceae</taxon>
        <taxon>Oceanibaculum</taxon>
    </lineage>
</organism>
<evidence type="ECO:0000256" key="5">
    <source>
        <dbReference type="SAM" id="SignalP"/>
    </source>
</evidence>
<proteinExistence type="inferred from homology"/>
<feature type="signal peptide" evidence="5">
    <location>
        <begin position="1"/>
        <end position="17"/>
    </location>
</feature>
<accession>A0A154WF27</accession>
<dbReference type="EMBL" id="LPXN01000053">
    <property type="protein sequence ID" value="KZD12128.1"/>
    <property type="molecule type" value="Genomic_DNA"/>
</dbReference>
<comment type="caution">
    <text evidence="8">The sequence shown here is derived from an EMBL/GenBank/DDBJ whole genome shotgun (WGS) entry which is preliminary data.</text>
</comment>
<dbReference type="InterPro" id="IPR001431">
    <property type="entry name" value="Pept_M16_Zn_BS"/>
</dbReference>
<evidence type="ECO:0000259" key="7">
    <source>
        <dbReference type="Pfam" id="PF05193"/>
    </source>
</evidence>
<sequence length="439" mass="48338">MLVVGLLVAGLTARADAAVFNPKSFTLENGLQVVVVENRRIPVVTHMVWYKTGSADEERGKSGIAHFLEHLMFRGTETLKPGEFSRIVNRNGGNDNAFTSWDYTAYFQSVAADRLELVMGMEADRMANLRLTDAVVLPERDVILEERRQVIDNNPTAVLGEQMRAAQYLHYPYRIPIIGWESEMRTLTTEDALAWYDRWYAPNNAIVVIVGDVTIDHVRALAEKTYGKVKPREIGKRDRVEEPPQQAARRIERVDPRVQQPSLTRQYLAPSVNWGESEQSYALEVLAEILSGGPTSRLYRKLVVEDAVAVSAGAYYSGDAIGPGSFGFYGSPRPGIEVGAVEAAIDAQIERLLTDGVTAEEIADAKQRLKADAVFAVDSIRGPANVIGRALVLGQSIEDIESWPARIDAVTEAQIEAAAKSVLVPEHSVTGILRPKPTS</sequence>
<evidence type="ECO:0000259" key="6">
    <source>
        <dbReference type="Pfam" id="PF00675"/>
    </source>
</evidence>
<comment type="cofactor">
    <cofactor evidence="1">
        <name>Zn(2+)</name>
        <dbReference type="ChEBI" id="CHEBI:29105"/>
    </cofactor>
</comment>
<protein>
    <submittedName>
        <fullName evidence="8">Zinc protease</fullName>
    </submittedName>
</protein>
<dbReference type="Gene3D" id="3.30.830.10">
    <property type="entry name" value="Metalloenzyme, LuxS/M16 peptidase-like"/>
    <property type="match status" value="2"/>
</dbReference>
<evidence type="ECO:0000313" key="9">
    <source>
        <dbReference type="Proteomes" id="UP000076400"/>
    </source>
</evidence>
<feature type="chain" id="PRO_5007602396" evidence="5">
    <location>
        <begin position="18"/>
        <end position="439"/>
    </location>
</feature>
<keyword evidence="9" id="KW-1185">Reference proteome</keyword>
<evidence type="ECO:0000256" key="3">
    <source>
        <dbReference type="ARBA" id="ARBA00023049"/>
    </source>
</evidence>
<dbReference type="STRING" id="580166.AUP43_17390"/>
<dbReference type="GO" id="GO:0004222">
    <property type="term" value="F:metalloendopeptidase activity"/>
    <property type="evidence" value="ECO:0007669"/>
    <property type="project" value="InterPro"/>
</dbReference>
<dbReference type="SUPFAM" id="SSF63411">
    <property type="entry name" value="LuxS/MPP-like metallohydrolase"/>
    <property type="match status" value="2"/>
</dbReference>
<dbReference type="Proteomes" id="UP000076400">
    <property type="component" value="Unassembled WGS sequence"/>
</dbReference>
<dbReference type="PANTHER" id="PTHR11851">
    <property type="entry name" value="METALLOPROTEASE"/>
    <property type="match status" value="1"/>
</dbReference>
<evidence type="ECO:0000313" key="8">
    <source>
        <dbReference type="EMBL" id="KZD12128.1"/>
    </source>
</evidence>
<feature type="domain" description="Peptidase M16 N-terminal" evidence="6">
    <location>
        <begin position="34"/>
        <end position="178"/>
    </location>
</feature>
<dbReference type="InterPro" id="IPR007863">
    <property type="entry name" value="Peptidase_M16_C"/>
</dbReference>
<name>A0A154WF27_9PROT</name>
<dbReference type="PROSITE" id="PS00143">
    <property type="entry name" value="INSULINASE"/>
    <property type="match status" value="1"/>
</dbReference>
<dbReference type="InterPro" id="IPR050361">
    <property type="entry name" value="MPP/UQCRC_Complex"/>
</dbReference>
<dbReference type="AlphaFoldDB" id="A0A154WF27"/>
<evidence type="ECO:0000256" key="1">
    <source>
        <dbReference type="ARBA" id="ARBA00001947"/>
    </source>
</evidence>
<dbReference type="Pfam" id="PF05193">
    <property type="entry name" value="Peptidase_M16_C"/>
    <property type="match status" value="1"/>
</dbReference>
<evidence type="ECO:0000256" key="4">
    <source>
        <dbReference type="RuleBase" id="RU004447"/>
    </source>
</evidence>
<reference evidence="8 9" key="1">
    <citation type="submission" date="2015-12" db="EMBL/GenBank/DDBJ databases">
        <title>Genome sequence of Oceanibaculum pacificum MCCC 1A02656.</title>
        <authorList>
            <person name="Lu L."/>
            <person name="Lai Q."/>
            <person name="Shao Z."/>
            <person name="Qian P."/>
        </authorList>
    </citation>
    <scope>NUCLEOTIDE SEQUENCE [LARGE SCALE GENOMIC DNA]</scope>
    <source>
        <strain evidence="8 9">MCCC 1A02656</strain>
    </source>
</reference>
<keyword evidence="3" id="KW-0482">Metalloprotease</keyword>
<keyword evidence="3" id="KW-0378">Hydrolase</keyword>
<dbReference type="Pfam" id="PF00675">
    <property type="entry name" value="Peptidase_M16"/>
    <property type="match status" value="1"/>
</dbReference>
<dbReference type="GO" id="GO:0046872">
    <property type="term" value="F:metal ion binding"/>
    <property type="evidence" value="ECO:0007669"/>
    <property type="project" value="InterPro"/>
</dbReference>
<dbReference type="GO" id="GO:0006508">
    <property type="term" value="P:proteolysis"/>
    <property type="evidence" value="ECO:0007669"/>
    <property type="project" value="UniProtKB-KW"/>
</dbReference>